<dbReference type="EMBL" id="CAJZBQ010000058">
    <property type="protein sequence ID" value="CAG9334566.1"/>
    <property type="molecule type" value="Genomic_DNA"/>
</dbReference>
<dbReference type="AlphaFoldDB" id="A0AAU9K7W3"/>
<proteinExistence type="predicted"/>
<dbReference type="Gene3D" id="1.10.490.10">
    <property type="entry name" value="Globins"/>
    <property type="match status" value="1"/>
</dbReference>
<reference evidence="1" key="1">
    <citation type="submission" date="2021-09" db="EMBL/GenBank/DDBJ databases">
        <authorList>
            <consortium name="AG Swart"/>
            <person name="Singh M."/>
            <person name="Singh A."/>
            <person name="Seah K."/>
            <person name="Emmerich C."/>
        </authorList>
    </citation>
    <scope>NUCLEOTIDE SEQUENCE</scope>
    <source>
        <strain evidence="1">ATCC30299</strain>
    </source>
</reference>
<sequence length="694" mass="81366">MKMEIPAILKELKNEHFLKEISKYQEDLGNLILESFQKGLLRGIKQKSRIPELAHNEYINRINNFFPKTQDKLDFYWLLAAHAGDLKCKINIPTTLLKINDLDMKPYLIYTDDRGFVCSKKSDDQEFFGIFEGINENFPVFCLKQKNQCTKALFSLGDAISAWEKAEYGSFIQYFIKNQSNPATILRLLWRKNMKSKYFIINNKNKYQVKNRNLPKISQDFLQPDSSEYEFKEQRSYCSWQEFSDIRNKSDTLDVPYHKINQRSSQLPSIGTKPINIPKIRNFRSHSLTCLPHNKDLKIIKSDEETDIDIFNNELLAQTSILSKVFKEEETKHYFVITKNPESCFATESYRSIPEIEKIMNKIVIFLNTFVFNNQNQLKGIVIDFMQDYKKDWIILDYREHSIEISPNLCPDRRKVKKQMLGIKKSQSFSTLQMPDEGHFVGESEHNSNMNDVQTMQSKRSSSLKKKNGKSLFNINLSEDFQDLKSVKKFSEAIKVSQFIRIKKFSLKESGSISNKAFGSSQFNSLLRANKNPNQETRNNILWKEPSYSHVRKHFVNIVNNFDEMVTCARVSKYRQVNLVEKYGGIDFWNHFLLSLYQKVLANEILNKHFKATSLENFEKIIKGMFRFFSGNVNLEFRRKIRAVHLNLKLKIAESEFNLFAEIFIGNMMDFNVSEEDRDLIIVQLKSMKGLIAR</sequence>
<gene>
    <name evidence="1" type="ORF">BSTOLATCC_MIC61178</name>
</gene>
<name>A0AAU9K7W3_9CILI</name>
<evidence type="ECO:0000313" key="1">
    <source>
        <dbReference type="EMBL" id="CAG9334566.1"/>
    </source>
</evidence>
<organism evidence="1 2">
    <name type="scientific">Blepharisma stoltei</name>
    <dbReference type="NCBI Taxonomy" id="1481888"/>
    <lineage>
        <taxon>Eukaryota</taxon>
        <taxon>Sar</taxon>
        <taxon>Alveolata</taxon>
        <taxon>Ciliophora</taxon>
        <taxon>Postciliodesmatophora</taxon>
        <taxon>Heterotrichea</taxon>
        <taxon>Heterotrichida</taxon>
        <taxon>Blepharismidae</taxon>
        <taxon>Blepharisma</taxon>
    </lineage>
</organism>
<dbReference type="GO" id="GO:0020037">
    <property type="term" value="F:heme binding"/>
    <property type="evidence" value="ECO:0007669"/>
    <property type="project" value="InterPro"/>
</dbReference>
<dbReference type="InterPro" id="IPR009050">
    <property type="entry name" value="Globin-like_sf"/>
</dbReference>
<dbReference type="InterPro" id="IPR012292">
    <property type="entry name" value="Globin/Proto"/>
</dbReference>
<dbReference type="GO" id="GO:0019825">
    <property type="term" value="F:oxygen binding"/>
    <property type="evidence" value="ECO:0007669"/>
    <property type="project" value="InterPro"/>
</dbReference>
<comment type="caution">
    <text evidence="1">The sequence shown here is derived from an EMBL/GenBank/DDBJ whole genome shotgun (WGS) entry which is preliminary data.</text>
</comment>
<accession>A0AAU9K7W3</accession>
<dbReference type="Proteomes" id="UP001162131">
    <property type="component" value="Unassembled WGS sequence"/>
</dbReference>
<protein>
    <submittedName>
        <fullName evidence="1">Uncharacterized protein</fullName>
    </submittedName>
</protein>
<keyword evidence="2" id="KW-1185">Reference proteome</keyword>
<evidence type="ECO:0000313" key="2">
    <source>
        <dbReference type="Proteomes" id="UP001162131"/>
    </source>
</evidence>
<dbReference type="SUPFAM" id="SSF46458">
    <property type="entry name" value="Globin-like"/>
    <property type="match status" value="1"/>
</dbReference>